<feature type="compositionally biased region" description="Basic and acidic residues" evidence="1">
    <location>
        <begin position="206"/>
        <end position="221"/>
    </location>
</feature>
<reference evidence="2 3" key="1">
    <citation type="journal article" date="2024" name="Commun. Biol.">
        <title>Comparative genomic analysis of thermophilic fungi reveals convergent evolutionary adaptations and gene losses.</title>
        <authorList>
            <person name="Steindorff A.S."/>
            <person name="Aguilar-Pontes M.V."/>
            <person name="Robinson A.J."/>
            <person name="Andreopoulos B."/>
            <person name="LaButti K."/>
            <person name="Kuo A."/>
            <person name="Mondo S."/>
            <person name="Riley R."/>
            <person name="Otillar R."/>
            <person name="Haridas S."/>
            <person name="Lipzen A."/>
            <person name="Grimwood J."/>
            <person name="Schmutz J."/>
            <person name="Clum A."/>
            <person name="Reid I.D."/>
            <person name="Moisan M.C."/>
            <person name="Butler G."/>
            <person name="Nguyen T.T.M."/>
            <person name="Dewar K."/>
            <person name="Conant G."/>
            <person name="Drula E."/>
            <person name="Henrissat B."/>
            <person name="Hansel C."/>
            <person name="Singer S."/>
            <person name="Hutchinson M.I."/>
            <person name="de Vries R.P."/>
            <person name="Natvig D.O."/>
            <person name="Powell A.J."/>
            <person name="Tsang A."/>
            <person name="Grigoriev I.V."/>
        </authorList>
    </citation>
    <scope>NUCLEOTIDE SEQUENCE [LARGE SCALE GENOMIC DNA]</scope>
    <source>
        <strain evidence="2 3">CBS 620.91</strain>
    </source>
</reference>
<evidence type="ECO:0000313" key="3">
    <source>
        <dbReference type="Proteomes" id="UP001583172"/>
    </source>
</evidence>
<gene>
    <name evidence="2" type="ORF">VTJ49DRAFT_1478</name>
</gene>
<accession>A0ABR3VC88</accession>
<feature type="region of interest" description="Disordered" evidence="1">
    <location>
        <begin position="26"/>
        <end position="53"/>
    </location>
</feature>
<protein>
    <submittedName>
        <fullName evidence="2">Uncharacterized protein</fullName>
    </submittedName>
</protein>
<feature type="region of interest" description="Disordered" evidence="1">
    <location>
        <begin position="171"/>
        <end position="224"/>
    </location>
</feature>
<comment type="caution">
    <text evidence="2">The sequence shown here is derived from an EMBL/GenBank/DDBJ whole genome shotgun (WGS) entry which is preliminary data.</text>
</comment>
<sequence length="365" mass="39954">MYGMYARAYLRWDRGRGRRPPYLFARSADRVDETTNGAEGTEAEPTQTATPYASEEPGYYIDAYGNIVPNLDAINDDEPQPELAAAAAAAADHAAHVLLDFDNSQAAPEVGPELAAAAADRIRRLYATVVLQRLPPSSPFSSLPPLPPLSPLLTSATCLKTIACPVPGAGQTTVGAGERVQTQDQDDVDRGEDENDANGKGKGRGKAIEDDNHKSAARDDSPLGELPPLSAFIDFVTRHPEYSSAFPTIGVALPSGYTSFPPFRTGEGRAMSGGGASRDDDDEVLVPLLVVTDPDEEEWDLMDNPEERRSFEDEAAEMWALATGKVEEEVQENWFNFGLAARMVYVMLRRFEEEWRDRRVMEEVD</sequence>
<keyword evidence="3" id="KW-1185">Reference proteome</keyword>
<evidence type="ECO:0000256" key="1">
    <source>
        <dbReference type="SAM" id="MobiDB-lite"/>
    </source>
</evidence>
<dbReference type="Proteomes" id="UP001583172">
    <property type="component" value="Unassembled WGS sequence"/>
</dbReference>
<feature type="compositionally biased region" description="Acidic residues" evidence="1">
    <location>
        <begin position="184"/>
        <end position="196"/>
    </location>
</feature>
<dbReference type="EMBL" id="JAZGSY010000155">
    <property type="protein sequence ID" value="KAL1839469.1"/>
    <property type="molecule type" value="Genomic_DNA"/>
</dbReference>
<feature type="compositionally biased region" description="Low complexity" evidence="1">
    <location>
        <begin position="34"/>
        <end position="46"/>
    </location>
</feature>
<organism evidence="2 3">
    <name type="scientific">Humicola insolens</name>
    <name type="common">Soft-rot fungus</name>
    <dbReference type="NCBI Taxonomy" id="85995"/>
    <lineage>
        <taxon>Eukaryota</taxon>
        <taxon>Fungi</taxon>
        <taxon>Dikarya</taxon>
        <taxon>Ascomycota</taxon>
        <taxon>Pezizomycotina</taxon>
        <taxon>Sordariomycetes</taxon>
        <taxon>Sordariomycetidae</taxon>
        <taxon>Sordariales</taxon>
        <taxon>Chaetomiaceae</taxon>
        <taxon>Mycothermus</taxon>
    </lineage>
</organism>
<name>A0ABR3VC88_HUMIN</name>
<evidence type="ECO:0000313" key="2">
    <source>
        <dbReference type="EMBL" id="KAL1839469.1"/>
    </source>
</evidence>
<proteinExistence type="predicted"/>